<proteinExistence type="predicted"/>
<sequence>MLLGDDQLTILINVVNILKIKGFCLSMKKLMPNPNSASLFSNSFILLSRQMFLHFSQTNHNPSSYFIVIIS</sequence>
<dbReference type="EMBL" id="HACA01026202">
    <property type="protein sequence ID" value="CDW43563.1"/>
    <property type="molecule type" value="Transcribed_RNA"/>
</dbReference>
<organism evidence="1">
    <name type="scientific">Lepeophtheirus salmonis</name>
    <name type="common">Salmon louse</name>
    <name type="synonym">Caligus salmonis</name>
    <dbReference type="NCBI Taxonomy" id="72036"/>
    <lineage>
        <taxon>Eukaryota</taxon>
        <taxon>Metazoa</taxon>
        <taxon>Ecdysozoa</taxon>
        <taxon>Arthropoda</taxon>
        <taxon>Crustacea</taxon>
        <taxon>Multicrustacea</taxon>
        <taxon>Hexanauplia</taxon>
        <taxon>Copepoda</taxon>
        <taxon>Siphonostomatoida</taxon>
        <taxon>Caligidae</taxon>
        <taxon>Lepeophtheirus</taxon>
    </lineage>
</organism>
<name>A0A0K2UZ76_LEPSM</name>
<accession>A0A0K2UZ76</accession>
<protein>
    <submittedName>
        <fullName evidence="1">Uncharacterized protein</fullName>
    </submittedName>
</protein>
<reference evidence="1" key="1">
    <citation type="submission" date="2014-05" db="EMBL/GenBank/DDBJ databases">
        <authorList>
            <person name="Chronopoulou M."/>
        </authorList>
    </citation>
    <scope>NUCLEOTIDE SEQUENCE</scope>
    <source>
        <tissue evidence="1">Whole organism</tissue>
    </source>
</reference>
<evidence type="ECO:0000313" key="1">
    <source>
        <dbReference type="EMBL" id="CDW43563.1"/>
    </source>
</evidence>
<dbReference type="AlphaFoldDB" id="A0A0K2UZ76"/>